<accession>A0A367ZS80</accession>
<dbReference type="EMBL" id="QOQW01000005">
    <property type="protein sequence ID" value="RCK80707.1"/>
    <property type="molecule type" value="Genomic_DNA"/>
</dbReference>
<evidence type="ECO:0000259" key="1">
    <source>
        <dbReference type="Pfam" id="PF01965"/>
    </source>
</evidence>
<protein>
    <submittedName>
        <fullName evidence="2">DJ-1/YajL/PfpI family protein</fullName>
    </submittedName>
</protein>
<feature type="domain" description="DJ-1/PfpI" evidence="1">
    <location>
        <begin position="3"/>
        <end position="165"/>
    </location>
</feature>
<dbReference type="AlphaFoldDB" id="A0A367ZS80"/>
<dbReference type="InterPro" id="IPR029062">
    <property type="entry name" value="Class_I_gatase-like"/>
</dbReference>
<dbReference type="InterPro" id="IPR050325">
    <property type="entry name" value="Prot/Nucl_acid_deglycase"/>
</dbReference>
<dbReference type="Pfam" id="PF01965">
    <property type="entry name" value="DJ-1_PfpI"/>
    <property type="match status" value="1"/>
</dbReference>
<dbReference type="PANTHER" id="PTHR48094:SF12">
    <property type="entry name" value="PARKINSON DISEASE PROTEIN 7 HOMOLOG"/>
    <property type="match status" value="1"/>
</dbReference>
<dbReference type="NCBIfam" id="TIGR01383">
    <property type="entry name" value="not_thiJ"/>
    <property type="match status" value="1"/>
</dbReference>
<dbReference type="SUPFAM" id="SSF52317">
    <property type="entry name" value="Class I glutamine amidotransferase-like"/>
    <property type="match status" value="1"/>
</dbReference>
<reference evidence="2 3" key="1">
    <citation type="submission" date="2018-05" db="EMBL/GenBank/DDBJ databases">
        <title>A metagenomic window into the 2 km-deep terrestrial subsurface aquifer revealed taxonomically and functionally diverse microbial community comprising novel uncultured bacterial lineages.</title>
        <authorList>
            <person name="Kadnikov V.V."/>
            <person name="Mardanov A.V."/>
            <person name="Beletsky A.V."/>
            <person name="Banks D."/>
            <person name="Pimenov N.V."/>
            <person name="Frank Y.A."/>
            <person name="Karnachuk O.V."/>
            <person name="Ravin N.V."/>
        </authorList>
    </citation>
    <scope>NUCLEOTIDE SEQUENCE [LARGE SCALE GENOMIC DNA]</scope>
    <source>
        <strain evidence="2">BY5</strain>
    </source>
</reference>
<dbReference type="Gene3D" id="3.40.50.880">
    <property type="match status" value="1"/>
</dbReference>
<dbReference type="Proteomes" id="UP000252355">
    <property type="component" value="Unassembled WGS sequence"/>
</dbReference>
<gene>
    <name evidence="2" type="ORF">OZSIB_3020</name>
</gene>
<evidence type="ECO:0000313" key="2">
    <source>
        <dbReference type="EMBL" id="RCK80707.1"/>
    </source>
</evidence>
<dbReference type="InterPro" id="IPR002818">
    <property type="entry name" value="DJ-1/PfpI"/>
</dbReference>
<name>A0A367ZS80_9BACT</name>
<evidence type="ECO:0000313" key="3">
    <source>
        <dbReference type="Proteomes" id="UP000252355"/>
    </source>
</evidence>
<dbReference type="InterPro" id="IPR006287">
    <property type="entry name" value="DJ-1"/>
</dbReference>
<comment type="caution">
    <text evidence="2">The sequence shown here is derived from an EMBL/GenBank/DDBJ whole genome shotgun (WGS) entry which is preliminary data.</text>
</comment>
<dbReference type="CDD" id="cd03135">
    <property type="entry name" value="GATase1_DJ-1"/>
    <property type="match status" value="1"/>
</dbReference>
<dbReference type="PANTHER" id="PTHR48094">
    <property type="entry name" value="PROTEIN/NUCLEIC ACID DEGLYCASE DJ-1-RELATED"/>
    <property type="match status" value="1"/>
</dbReference>
<dbReference type="GO" id="GO:0005737">
    <property type="term" value="C:cytoplasm"/>
    <property type="evidence" value="ECO:0007669"/>
    <property type="project" value="TreeGrafter"/>
</dbReference>
<sequence length="186" mass="19848">MSNVYVLMAPGFEEMELVITVDMLRRAGLPVQTVSLADRVEPVTGSRGIAMLPDLPFDRLAAADCRALVLPGGLEGIRHLANDARVLDLIRRLAANDVWLAAICAAPTVLVAAGVAQGRRLTSHPAMREKMAGVVYDESRVVIDGRFITSRAAGTTFEFAAALIEALSAPTSVAEVNRGVLARLEK</sequence>
<organism evidence="2 3">
    <name type="scientific">Candidatus Ozemobacter sibiricus</name>
    <dbReference type="NCBI Taxonomy" id="2268124"/>
    <lineage>
        <taxon>Bacteria</taxon>
        <taxon>Candidatus Ozemobacteria</taxon>
        <taxon>Candidatus Ozemobacterales</taxon>
        <taxon>Candidatus Ozemobacteraceae</taxon>
        <taxon>Candidatus Ozemobacter</taxon>
    </lineage>
</organism>
<proteinExistence type="predicted"/>